<protein>
    <submittedName>
        <fullName evidence="2 4">Uncharacterized protein</fullName>
    </submittedName>
</protein>
<keyword evidence="1" id="KW-1133">Transmembrane helix</keyword>
<feature type="transmembrane region" description="Helical" evidence="1">
    <location>
        <begin position="6"/>
        <end position="25"/>
    </location>
</feature>
<accession>A0A183KZG4</accession>
<evidence type="ECO:0000313" key="2">
    <source>
        <dbReference type="EMBL" id="VDP72302.1"/>
    </source>
</evidence>
<dbReference type="Proteomes" id="UP000279833">
    <property type="component" value="Unassembled WGS sequence"/>
</dbReference>
<keyword evidence="1" id="KW-0812">Transmembrane</keyword>
<proteinExistence type="predicted"/>
<sequence length="72" mass="8563">MKKWLLAVHLMKLYVFGIVFKLIKIRNVFMKKVNDLLFMHVVYGKVILWSSFVISDYVLLIFSPCLCQFFSV</sequence>
<evidence type="ECO:0000313" key="4">
    <source>
        <dbReference type="WBParaSite" id="SCUD_0002046401-mRNA-1"/>
    </source>
</evidence>
<organism evidence="4">
    <name type="scientific">Schistosoma curassoni</name>
    <dbReference type="NCBI Taxonomy" id="6186"/>
    <lineage>
        <taxon>Eukaryota</taxon>
        <taxon>Metazoa</taxon>
        <taxon>Spiralia</taxon>
        <taxon>Lophotrochozoa</taxon>
        <taxon>Platyhelminthes</taxon>
        <taxon>Trematoda</taxon>
        <taxon>Digenea</taxon>
        <taxon>Strigeidida</taxon>
        <taxon>Schistosomatoidea</taxon>
        <taxon>Schistosomatidae</taxon>
        <taxon>Schistosoma</taxon>
    </lineage>
</organism>
<evidence type="ECO:0000256" key="1">
    <source>
        <dbReference type="SAM" id="Phobius"/>
    </source>
</evidence>
<evidence type="ECO:0000313" key="3">
    <source>
        <dbReference type="Proteomes" id="UP000279833"/>
    </source>
</evidence>
<reference evidence="4" key="1">
    <citation type="submission" date="2016-06" db="UniProtKB">
        <authorList>
            <consortium name="WormBaseParasite"/>
        </authorList>
    </citation>
    <scope>IDENTIFICATION</scope>
</reference>
<keyword evidence="3" id="KW-1185">Reference proteome</keyword>
<dbReference type="AlphaFoldDB" id="A0A183KZG4"/>
<keyword evidence="1" id="KW-0472">Membrane</keyword>
<reference evidence="2 3" key="2">
    <citation type="submission" date="2018-11" db="EMBL/GenBank/DDBJ databases">
        <authorList>
            <consortium name="Pathogen Informatics"/>
        </authorList>
    </citation>
    <scope>NUCLEOTIDE SEQUENCE [LARGE SCALE GENOMIC DNA]</scope>
    <source>
        <strain evidence="2">Dakar</strain>
        <strain evidence="3">Dakar, Senegal</strain>
    </source>
</reference>
<gene>
    <name evidence="2" type="ORF">SCUD_LOCUS20461</name>
</gene>
<dbReference type="WBParaSite" id="SCUD_0002046401-mRNA-1">
    <property type="protein sequence ID" value="SCUD_0002046401-mRNA-1"/>
    <property type="gene ID" value="SCUD_0002046401"/>
</dbReference>
<name>A0A183KZG4_9TREM</name>
<dbReference type="EMBL" id="UZAK01044321">
    <property type="protein sequence ID" value="VDP72302.1"/>
    <property type="molecule type" value="Genomic_DNA"/>
</dbReference>
<feature type="transmembrane region" description="Helical" evidence="1">
    <location>
        <begin position="46"/>
        <end position="71"/>
    </location>
</feature>